<evidence type="ECO:0000313" key="2">
    <source>
        <dbReference type="EMBL" id="KKT85613.1"/>
    </source>
</evidence>
<keyword evidence="1" id="KW-0812">Transmembrane</keyword>
<dbReference type="Proteomes" id="UP000034797">
    <property type="component" value="Unassembled WGS sequence"/>
</dbReference>
<keyword evidence="1" id="KW-0472">Membrane</keyword>
<feature type="transmembrane region" description="Helical" evidence="1">
    <location>
        <begin position="7"/>
        <end position="31"/>
    </location>
</feature>
<dbReference type="EMBL" id="LCJW01000026">
    <property type="protein sequence ID" value="KKT85613.1"/>
    <property type="molecule type" value="Genomic_DNA"/>
</dbReference>
<accession>A0A0G1KQ26</accession>
<protein>
    <submittedName>
        <fullName evidence="2">Uncharacterized protein</fullName>
    </submittedName>
</protein>
<comment type="caution">
    <text evidence="2">The sequence shown here is derived from an EMBL/GenBank/DDBJ whole genome shotgun (WGS) entry which is preliminary data.</text>
</comment>
<evidence type="ECO:0000313" key="3">
    <source>
        <dbReference type="Proteomes" id="UP000034797"/>
    </source>
</evidence>
<name>A0A0G1KQ26_9BACT</name>
<sequence length="32" mass="3274">MKNQQGFGIIILLLIVTGIMVFGTLAAGAAVL</sequence>
<reference evidence="2 3" key="1">
    <citation type="journal article" date="2015" name="Nature">
        <title>rRNA introns, odd ribosomes, and small enigmatic genomes across a large radiation of phyla.</title>
        <authorList>
            <person name="Brown C.T."/>
            <person name="Hug L.A."/>
            <person name="Thomas B.C."/>
            <person name="Sharon I."/>
            <person name="Castelle C.J."/>
            <person name="Singh A."/>
            <person name="Wilkins M.J."/>
            <person name="Williams K.H."/>
            <person name="Banfield J.F."/>
        </authorList>
    </citation>
    <scope>NUCLEOTIDE SEQUENCE [LARGE SCALE GENOMIC DNA]</scope>
</reference>
<organism evidence="2 3">
    <name type="scientific">Candidatus Collierbacteria bacterium GW2011_GWA2_44_99</name>
    <dbReference type="NCBI Taxonomy" id="1618380"/>
    <lineage>
        <taxon>Bacteria</taxon>
        <taxon>Candidatus Collieribacteriota</taxon>
    </lineage>
</organism>
<dbReference type="AlphaFoldDB" id="A0A0G1KQ26"/>
<evidence type="ECO:0000256" key="1">
    <source>
        <dbReference type="SAM" id="Phobius"/>
    </source>
</evidence>
<dbReference type="PATRIC" id="fig|1618380.3.peg.468"/>
<gene>
    <name evidence="2" type="ORF">UW84_C0026G0001</name>
</gene>
<feature type="non-terminal residue" evidence="2">
    <location>
        <position position="32"/>
    </location>
</feature>
<keyword evidence="1" id="KW-1133">Transmembrane helix</keyword>
<proteinExistence type="predicted"/>